<name>A0ABV6IGG3_9BURK</name>
<dbReference type="EMBL" id="JBHLXJ010000013">
    <property type="protein sequence ID" value="MFC0350663.1"/>
    <property type="molecule type" value="Genomic_DNA"/>
</dbReference>
<evidence type="ECO:0000313" key="2">
    <source>
        <dbReference type="EMBL" id="MFC0350663.1"/>
    </source>
</evidence>
<accession>A0ABV6IGG3</accession>
<organism evidence="2 3">
    <name type="scientific">Undibacterium danionis</name>
    <dbReference type="NCBI Taxonomy" id="1812100"/>
    <lineage>
        <taxon>Bacteria</taxon>
        <taxon>Pseudomonadati</taxon>
        <taxon>Pseudomonadota</taxon>
        <taxon>Betaproteobacteria</taxon>
        <taxon>Burkholderiales</taxon>
        <taxon>Oxalobacteraceae</taxon>
        <taxon>Undibacterium</taxon>
    </lineage>
</organism>
<evidence type="ECO:0000256" key="1">
    <source>
        <dbReference type="SAM" id="MobiDB-lite"/>
    </source>
</evidence>
<keyword evidence="3" id="KW-1185">Reference proteome</keyword>
<evidence type="ECO:0008006" key="4">
    <source>
        <dbReference type="Google" id="ProtNLM"/>
    </source>
</evidence>
<comment type="caution">
    <text evidence="2">The sequence shown here is derived from an EMBL/GenBank/DDBJ whole genome shotgun (WGS) entry which is preliminary data.</text>
</comment>
<protein>
    <recommendedName>
        <fullName evidence="4">Lipoprotein</fullName>
    </recommendedName>
</protein>
<feature type="compositionally biased region" description="Polar residues" evidence="1">
    <location>
        <begin position="32"/>
        <end position="44"/>
    </location>
</feature>
<proteinExistence type="predicted"/>
<dbReference type="RefSeq" id="WP_390213155.1">
    <property type="nucleotide sequence ID" value="NZ_JBHLXJ010000013.1"/>
</dbReference>
<reference evidence="2 3" key="1">
    <citation type="submission" date="2024-09" db="EMBL/GenBank/DDBJ databases">
        <authorList>
            <person name="Sun Q."/>
            <person name="Mori K."/>
        </authorList>
    </citation>
    <scope>NUCLEOTIDE SEQUENCE [LARGE SCALE GENOMIC DNA]</scope>
    <source>
        <strain evidence="2 3">CCM 8677</strain>
    </source>
</reference>
<dbReference type="Gene3D" id="2.40.360.20">
    <property type="match status" value="1"/>
</dbReference>
<feature type="region of interest" description="Disordered" evidence="1">
    <location>
        <begin position="26"/>
        <end position="47"/>
    </location>
</feature>
<sequence>MYRIFVVKIIILFILTGCGGGGSSVENGSGGTQNIKPTSISRPTPTAGDFVTYQRKAELRRGNAPPYTYVPYGEFTTNRVVFVNADSSYKQTETSHGYYPTPNSLPERIQNTKAQVFFSSDHGLSAFYIFKDQYECRYTPPFRREPNLLTVGLIWSIETKANCSVDGIPDSFTTTYQGKVLGLETITVPAGTFNTLKYEITLKSANIESNPSAIVNCWKDTVTGLNVRCDQLPSASYPGVNSNELVGYSIAGLGKKNPPIASYAGDWTGQYSGNDQGNCKLKIDISGVISGSCNGAKAGTFLISGLVKEDATITFNLKMGKETSATFNGQFPSPQTLFGTWFNNNGFSGEWAFEHD</sequence>
<gene>
    <name evidence="2" type="ORF">ACFFJH_12640</name>
</gene>
<evidence type="ECO:0000313" key="3">
    <source>
        <dbReference type="Proteomes" id="UP001589844"/>
    </source>
</evidence>
<dbReference type="Proteomes" id="UP001589844">
    <property type="component" value="Unassembled WGS sequence"/>
</dbReference>